<proteinExistence type="predicted"/>
<comment type="caution">
    <text evidence="1">The sequence shown here is derived from an EMBL/GenBank/DDBJ whole genome shotgun (WGS) entry which is preliminary data.</text>
</comment>
<gene>
    <name evidence="1" type="ORF">FC47_GL001372</name>
</gene>
<organism evidence="1 2">
    <name type="scientific">Limosilactobacillus mucosae DSM 13345</name>
    <dbReference type="NCBI Taxonomy" id="1423771"/>
    <lineage>
        <taxon>Bacteria</taxon>
        <taxon>Bacillati</taxon>
        <taxon>Bacillota</taxon>
        <taxon>Bacilli</taxon>
        <taxon>Lactobacillales</taxon>
        <taxon>Lactobacillaceae</taxon>
        <taxon>Limosilactobacillus</taxon>
    </lineage>
</organism>
<dbReference type="Proteomes" id="UP000050901">
    <property type="component" value="Unassembled WGS sequence"/>
</dbReference>
<dbReference type="PATRIC" id="fig|1423771.3.peg.1383"/>
<protein>
    <recommendedName>
        <fullName evidence="3">Bacteriophage abortive infection AbiH</fullName>
    </recommendedName>
</protein>
<evidence type="ECO:0008006" key="3">
    <source>
        <dbReference type="Google" id="ProtNLM"/>
    </source>
</evidence>
<accession>A0A0R1P9K2</accession>
<name>A0A0R1P9K2_LIMMU</name>
<dbReference type="InterPro" id="IPR025935">
    <property type="entry name" value="AbiH"/>
</dbReference>
<dbReference type="AlphaFoldDB" id="A0A0R1P9K2"/>
<evidence type="ECO:0000313" key="2">
    <source>
        <dbReference type="Proteomes" id="UP000050901"/>
    </source>
</evidence>
<sequence length="397" mass="46445">MSLVIVPPELDQSLFVDQHHDQNQLLVVLGNGFDLFHGFKSRYQDFWQHVGTTPLDEIVHFNRRARSQQVRWSDVEAQIRVAAENAYQLSATRKMPGAGVMVQQRSTRAIRRFEHEFSRYLRTERERVLVSDPTRSQTAREFLSQAGAVLNFNYTDTAQQLYDVWPANIYYLHGSLLEGQTILGVDNDDVLAREPYEYASTTKGYRRDILDFKRWAWQQNGWQPLDEKTLAAFRNYDAYYYGWRRLYPVFGDQEIISLLYTLDSDMPVTSRYFATRFFEQWQTRRQWLIDAIASRCAKKRIDPQVLAYTAANAFRPFKIKLPNDVYPEDIATIVIMGHSLRADHGILSDLFKTARQLKQVILFVFQGEPPEELAMQKRMLTWLLGEGSQVKILTLEY</sequence>
<dbReference type="Pfam" id="PF14253">
    <property type="entry name" value="AbiH"/>
    <property type="match status" value="1"/>
</dbReference>
<dbReference type="EMBL" id="AZEQ01000003">
    <property type="protein sequence ID" value="KRL26706.1"/>
    <property type="molecule type" value="Genomic_DNA"/>
</dbReference>
<reference evidence="1 2" key="1">
    <citation type="journal article" date="2015" name="Genome Announc.">
        <title>Expanding the biotechnology potential of lactobacilli through comparative genomics of 213 strains and associated genera.</title>
        <authorList>
            <person name="Sun Z."/>
            <person name="Harris H.M."/>
            <person name="McCann A."/>
            <person name="Guo C."/>
            <person name="Argimon S."/>
            <person name="Zhang W."/>
            <person name="Yang X."/>
            <person name="Jeffery I.B."/>
            <person name="Cooney J.C."/>
            <person name="Kagawa T.F."/>
            <person name="Liu W."/>
            <person name="Song Y."/>
            <person name="Salvetti E."/>
            <person name="Wrobel A."/>
            <person name="Rasinkangas P."/>
            <person name="Parkhill J."/>
            <person name="Rea M.C."/>
            <person name="O'Sullivan O."/>
            <person name="Ritari J."/>
            <person name="Douillard F.P."/>
            <person name="Paul Ross R."/>
            <person name="Yang R."/>
            <person name="Briner A.E."/>
            <person name="Felis G.E."/>
            <person name="de Vos W.M."/>
            <person name="Barrangou R."/>
            <person name="Klaenhammer T.R."/>
            <person name="Caufield P.W."/>
            <person name="Cui Y."/>
            <person name="Zhang H."/>
            <person name="O'Toole P.W."/>
        </authorList>
    </citation>
    <scope>NUCLEOTIDE SEQUENCE [LARGE SCALE GENOMIC DNA]</scope>
    <source>
        <strain evidence="1 2">DSM 13345</strain>
    </source>
</reference>
<evidence type="ECO:0000313" key="1">
    <source>
        <dbReference type="EMBL" id="KRL26706.1"/>
    </source>
</evidence>